<dbReference type="GO" id="GO:0004497">
    <property type="term" value="F:monooxygenase activity"/>
    <property type="evidence" value="ECO:0007669"/>
    <property type="project" value="UniProtKB-KW"/>
</dbReference>
<dbReference type="InterPro" id="IPR036396">
    <property type="entry name" value="Cyt_P450_sf"/>
</dbReference>
<reference evidence="3" key="1">
    <citation type="journal article" date="2007" name="Appl. Microbiol. Biotechnol.">
        <title>Genetic organization of the biosynthetic gene cluster for the indolocarbazole K-252a in Nonomuraea longicatena JCM 11136.</title>
        <authorList>
            <person name="Kim S.Y."/>
            <person name="Park J.S."/>
            <person name="Chae C.S."/>
            <person name="Hyun C.G."/>
            <person name="Choi B.W."/>
            <person name="Shin J."/>
            <person name="Oh K.B."/>
        </authorList>
    </citation>
    <scope>NUCLEOTIDE SEQUENCE</scope>
</reference>
<keyword evidence="2" id="KW-0408">Iron</keyword>
<dbReference type="PANTHER" id="PTHR46696">
    <property type="entry name" value="P450, PUTATIVE (EUROFUNG)-RELATED"/>
    <property type="match status" value="1"/>
</dbReference>
<comment type="similarity">
    <text evidence="1 2">Belongs to the cytochrome P450 family.</text>
</comment>
<dbReference type="EMBL" id="DQ399653">
    <property type="protein sequence ID" value="ABD59210.1"/>
    <property type="molecule type" value="Genomic_DNA"/>
</dbReference>
<dbReference type="GO" id="GO:0016705">
    <property type="term" value="F:oxidoreductase activity, acting on paired donors, with incorporation or reduction of molecular oxygen"/>
    <property type="evidence" value="ECO:0007669"/>
    <property type="project" value="InterPro"/>
</dbReference>
<dbReference type="GO" id="GO:0020037">
    <property type="term" value="F:heme binding"/>
    <property type="evidence" value="ECO:0007669"/>
    <property type="project" value="InterPro"/>
</dbReference>
<keyword evidence="2" id="KW-0479">Metal-binding</keyword>
<sequence length="171" mass="18722">MAGYESTASLISAGILEALGRDAGARPRTPEQIDGWIEETLRVHPPFPHATWRFATEDVNLGGYLIPAGAPVQINVAAANRCPHHERTGEFDPEAGRGHISFGLGHHYCLGAPLARLEARIALTAFFRRFPHARLSERTEVGWESEWMTRRISVLPVVLAGPTPNPEGMTP</sequence>
<evidence type="ECO:0000313" key="3">
    <source>
        <dbReference type="EMBL" id="ABD59210.1"/>
    </source>
</evidence>
<keyword evidence="2" id="KW-0560">Oxidoreductase</keyword>
<dbReference type="PROSITE" id="PS00086">
    <property type="entry name" value="CYTOCHROME_P450"/>
    <property type="match status" value="1"/>
</dbReference>
<protein>
    <submittedName>
        <fullName evidence="3">InkY</fullName>
    </submittedName>
</protein>
<name>Q27IF6_9ACTN</name>
<organism evidence="3">
    <name type="scientific">Nonomuraea longicatena</name>
    <dbReference type="NCBI Taxonomy" id="83682"/>
    <lineage>
        <taxon>Bacteria</taxon>
        <taxon>Bacillati</taxon>
        <taxon>Actinomycetota</taxon>
        <taxon>Actinomycetes</taxon>
        <taxon>Streptosporangiales</taxon>
        <taxon>Streptosporangiaceae</taxon>
        <taxon>Nonomuraea</taxon>
    </lineage>
</organism>
<evidence type="ECO:0000256" key="1">
    <source>
        <dbReference type="ARBA" id="ARBA00010617"/>
    </source>
</evidence>
<dbReference type="SUPFAM" id="SSF48264">
    <property type="entry name" value="Cytochrome P450"/>
    <property type="match status" value="1"/>
</dbReference>
<dbReference type="InterPro" id="IPR017972">
    <property type="entry name" value="Cyt_P450_CS"/>
</dbReference>
<dbReference type="PRINTS" id="PR00385">
    <property type="entry name" value="P450"/>
</dbReference>
<keyword evidence="2" id="KW-0349">Heme</keyword>
<dbReference type="InterPro" id="IPR001128">
    <property type="entry name" value="Cyt_P450"/>
</dbReference>
<dbReference type="Gene3D" id="1.10.630.10">
    <property type="entry name" value="Cytochrome P450"/>
    <property type="match status" value="1"/>
</dbReference>
<evidence type="ECO:0000256" key="2">
    <source>
        <dbReference type="RuleBase" id="RU000461"/>
    </source>
</evidence>
<dbReference type="InterPro" id="IPR002397">
    <property type="entry name" value="Cyt_P450_B"/>
</dbReference>
<dbReference type="GO" id="GO:0005506">
    <property type="term" value="F:iron ion binding"/>
    <property type="evidence" value="ECO:0007669"/>
    <property type="project" value="InterPro"/>
</dbReference>
<accession>Q27IF6</accession>
<dbReference type="PANTHER" id="PTHR46696:SF1">
    <property type="entry name" value="CYTOCHROME P450 YJIB-RELATED"/>
    <property type="match status" value="1"/>
</dbReference>
<gene>
    <name evidence="3" type="primary">inkY</name>
</gene>
<proteinExistence type="inferred from homology"/>
<keyword evidence="2" id="KW-0503">Monooxygenase</keyword>
<dbReference type="Pfam" id="PF00067">
    <property type="entry name" value="p450"/>
    <property type="match status" value="1"/>
</dbReference>
<dbReference type="AlphaFoldDB" id="Q27IF6"/>
<dbReference type="PRINTS" id="PR00359">
    <property type="entry name" value="BP450"/>
</dbReference>